<dbReference type="OrthoDB" id="16820at2759"/>
<gene>
    <name evidence="8" type="ORF">D0Z07_3653</name>
</gene>
<dbReference type="EMBL" id="VNKQ01000007">
    <property type="protein sequence ID" value="KAG0649870.1"/>
    <property type="molecule type" value="Genomic_DNA"/>
</dbReference>
<dbReference type="FunFam" id="3.50.50.60:FF:000115">
    <property type="entry name" value="Salicylate hydroxylase, putative"/>
    <property type="match status" value="1"/>
</dbReference>
<comment type="caution">
    <text evidence="8">The sequence shown here is derived from an EMBL/GenBank/DDBJ whole genome shotgun (WGS) entry which is preliminary data.</text>
</comment>
<dbReference type="PANTHER" id="PTHR13789">
    <property type="entry name" value="MONOOXYGENASE"/>
    <property type="match status" value="1"/>
</dbReference>
<evidence type="ECO:0000313" key="8">
    <source>
        <dbReference type="EMBL" id="KAG0649870.1"/>
    </source>
</evidence>
<evidence type="ECO:0000256" key="6">
    <source>
        <dbReference type="SAM" id="Phobius"/>
    </source>
</evidence>
<dbReference type="InterPro" id="IPR050493">
    <property type="entry name" value="FAD-dep_Monooxygenase_BioMet"/>
</dbReference>
<feature type="transmembrane region" description="Helical" evidence="6">
    <location>
        <begin position="15"/>
        <end position="36"/>
    </location>
</feature>
<feature type="domain" description="FAD-binding" evidence="7">
    <location>
        <begin position="15"/>
        <end position="375"/>
    </location>
</feature>
<evidence type="ECO:0000256" key="4">
    <source>
        <dbReference type="ARBA" id="ARBA00023002"/>
    </source>
</evidence>
<name>A0A9P6VLN4_9HELO</name>
<dbReference type="Gene3D" id="3.50.50.60">
    <property type="entry name" value="FAD/NAD(P)-binding domain"/>
    <property type="match status" value="1"/>
</dbReference>
<proteinExistence type="inferred from homology"/>
<keyword evidence="6" id="KW-0472">Membrane</keyword>
<dbReference type="PANTHER" id="PTHR13789:SF242">
    <property type="entry name" value="FAD-BINDING DOMAIN-CONTAINING PROTEIN"/>
    <property type="match status" value="1"/>
</dbReference>
<reference evidence="8" key="1">
    <citation type="submission" date="2019-07" db="EMBL/GenBank/DDBJ databases">
        <title>Hyphodiscus hymeniophilus genome sequencing and assembly.</title>
        <authorList>
            <person name="Kramer G."/>
            <person name="Nodwell J."/>
        </authorList>
    </citation>
    <scope>NUCLEOTIDE SEQUENCE</scope>
    <source>
        <strain evidence="8">ATCC 34498</strain>
    </source>
</reference>
<keyword evidence="9" id="KW-1185">Reference proteome</keyword>
<evidence type="ECO:0000256" key="3">
    <source>
        <dbReference type="ARBA" id="ARBA00022827"/>
    </source>
</evidence>
<dbReference type="Proteomes" id="UP000785200">
    <property type="component" value="Unassembled WGS sequence"/>
</dbReference>
<evidence type="ECO:0000256" key="1">
    <source>
        <dbReference type="ARBA" id="ARBA00007992"/>
    </source>
</evidence>
<dbReference type="GO" id="GO:0004497">
    <property type="term" value="F:monooxygenase activity"/>
    <property type="evidence" value="ECO:0007669"/>
    <property type="project" value="UniProtKB-KW"/>
</dbReference>
<keyword evidence="4" id="KW-0560">Oxidoreductase</keyword>
<keyword evidence="6" id="KW-0812">Transmembrane</keyword>
<dbReference type="Pfam" id="PF01494">
    <property type="entry name" value="FAD_binding_3"/>
    <property type="match status" value="1"/>
</dbReference>
<dbReference type="PRINTS" id="PR00420">
    <property type="entry name" value="RNGMNOXGNASE"/>
</dbReference>
<evidence type="ECO:0000259" key="7">
    <source>
        <dbReference type="Pfam" id="PF01494"/>
    </source>
</evidence>
<evidence type="ECO:0000256" key="2">
    <source>
        <dbReference type="ARBA" id="ARBA00022630"/>
    </source>
</evidence>
<dbReference type="SUPFAM" id="SSF51905">
    <property type="entry name" value="FAD/NAD(P)-binding domain"/>
    <property type="match status" value="1"/>
</dbReference>
<protein>
    <submittedName>
        <fullName evidence="8">FAD-dependent monooxygenase 4</fullName>
    </submittedName>
</protein>
<dbReference type="InterPro" id="IPR036188">
    <property type="entry name" value="FAD/NAD-bd_sf"/>
</dbReference>
<evidence type="ECO:0000313" key="9">
    <source>
        <dbReference type="Proteomes" id="UP000785200"/>
    </source>
</evidence>
<dbReference type="GO" id="GO:0071949">
    <property type="term" value="F:FAD binding"/>
    <property type="evidence" value="ECO:0007669"/>
    <property type="project" value="InterPro"/>
</dbReference>
<dbReference type="InterPro" id="IPR002938">
    <property type="entry name" value="FAD-bd"/>
</dbReference>
<comment type="similarity">
    <text evidence="1">Belongs to the paxM FAD-dependent monooxygenase family.</text>
</comment>
<keyword evidence="2" id="KW-0285">Flavoprotein</keyword>
<dbReference type="AlphaFoldDB" id="A0A9P6VLN4"/>
<accession>A0A9P6VLN4</accession>
<sequence length="456" mass="50051">MPQQQKKNRPAEAKLNILVVGAGLGGVGAAISSLLAGHSVHILESASGIGEIGAGIQVLPNSSKVLKYWGLEAALTAQAILPKRANLLRWKEGTRLSSLDFAASAAKYPGTSYWDFHRADLHRVLIQRMLELGGTVECAARVVDVRTNVEGQKSDATVVLADGRQFTADLVVGADGIHSRMREILVGKPQPPTKTGDLAYRLLLDTNEMLKDPELAPFVRDEEVNYWIGPDIHVVTYILRKGSLCNMVLLVPDDMPADGASTLEGNVEEMRALCTKWDPRISKLLALCSNVSKWRLCIVEPLETWYHPSGSFVLLGDSVHATLPYLSSGAGMSFEDAAVLGDCLGRLRATSVAEKLFALKVYQQCRKERTEMIVQRGSMQQILYHLHDGPEQEERDRRLAVNDSAKTDSEMEAGEALVWRDPILAPKLLGYDHLIDVSLDPMNQIVSRLLIDISSL</sequence>
<dbReference type="SUPFAM" id="SSF54373">
    <property type="entry name" value="FAD-linked reductases, C-terminal domain"/>
    <property type="match status" value="1"/>
</dbReference>
<keyword evidence="6" id="KW-1133">Transmembrane helix</keyword>
<evidence type="ECO:0000256" key="5">
    <source>
        <dbReference type="ARBA" id="ARBA00023033"/>
    </source>
</evidence>
<keyword evidence="5 8" id="KW-0503">Monooxygenase</keyword>
<keyword evidence="3" id="KW-0274">FAD</keyword>
<organism evidence="8 9">
    <name type="scientific">Hyphodiscus hymeniophilus</name>
    <dbReference type="NCBI Taxonomy" id="353542"/>
    <lineage>
        <taxon>Eukaryota</taxon>
        <taxon>Fungi</taxon>
        <taxon>Dikarya</taxon>
        <taxon>Ascomycota</taxon>
        <taxon>Pezizomycotina</taxon>
        <taxon>Leotiomycetes</taxon>
        <taxon>Helotiales</taxon>
        <taxon>Hyphodiscaceae</taxon>
        <taxon>Hyphodiscus</taxon>
    </lineage>
</organism>